<keyword evidence="1" id="KW-0472">Membrane</keyword>
<name>A0ABW2GQD1_9ACTN</name>
<keyword evidence="3" id="KW-1185">Reference proteome</keyword>
<protein>
    <recommendedName>
        <fullName evidence="4">ElaB/YqjD/DUF883 family membrane-anchored ribosome-binding protein</fullName>
    </recommendedName>
</protein>
<gene>
    <name evidence="2" type="ORF">ACFQO7_06685</name>
</gene>
<keyword evidence="1" id="KW-0812">Transmembrane</keyword>
<sequence length="123" mass="13148">MAKNSNGVAASAEQLKHTLAESGRAVAAQAGEVGHTLAESGRTVAAQAGEVKDQVAATAVLAKDRAGEVVHDLADRMPSSSQEWEEMGRDVMHSVRRNPRPWLIGAAVVTVVWWLGRKSKRSH</sequence>
<dbReference type="RefSeq" id="WP_376805596.1">
    <property type="nucleotide sequence ID" value="NZ_JBHTAC010000005.1"/>
</dbReference>
<evidence type="ECO:0000313" key="3">
    <source>
        <dbReference type="Proteomes" id="UP001596392"/>
    </source>
</evidence>
<organism evidence="2 3">
    <name type="scientific">Catellatospora aurea</name>
    <dbReference type="NCBI Taxonomy" id="1337874"/>
    <lineage>
        <taxon>Bacteria</taxon>
        <taxon>Bacillati</taxon>
        <taxon>Actinomycetota</taxon>
        <taxon>Actinomycetes</taxon>
        <taxon>Micromonosporales</taxon>
        <taxon>Micromonosporaceae</taxon>
        <taxon>Catellatospora</taxon>
    </lineage>
</organism>
<dbReference type="Proteomes" id="UP001596392">
    <property type="component" value="Unassembled WGS sequence"/>
</dbReference>
<feature type="transmembrane region" description="Helical" evidence="1">
    <location>
        <begin position="99"/>
        <end position="116"/>
    </location>
</feature>
<evidence type="ECO:0000313" key="2">
    <source>
        <dbReference type="EMBL" id="MFC7242165.1"/>
    </source>
</evidence>
<keyword evidence="1" id="KW-1133">Transmembrane helix</keyword>
<reference evidence="3" key="1">
    <citation type="journal article" date="2019" name="Int. J. Syst. Evol. Microbiol.">
        <title>The Global Catalogue of Microorganisms (GCM) 10K type strain sequencing project: providing services to taxonomists for standard genome sequencing and annotation.</title>
        <authorList>
            <consortium name="The Broad Institute Genomics Platform"/>
            <consortium name="The Broad Institute Genome Sequencing Center for Infectious Disease"/>
            <person name="Wu L."/>
            <person name="Ma J."/>
        </authorList>
    </citation>
    <scope>NUCLEOTIDE SEQUENCE [LARGE SCALE GENOMIC DNA]</scope>
    <source>
        <strain evidence="3">CGMCC 1.9106</strain>
    </source>
</reference>
<evidence type="ECO:0000256" key="1">
    <source>
        <dbReference type="SAM" id="Phobius"/>
    </source>
</evidence>
<evidence type="ECO:0008006" key="4">
    <source>
        <dbReference type="Google" id="ProtNLM"/>
    </source>
</evidence>
<proteinExistence type="predicted"/>
<accession>A0ABW2GQD1</accession>
<comment type="caution">
    <text evidence="2">The sequence shown here is derived from an EMBL/GenBank/DDBJ whole genome shotgun (WGS) entry which is preliminary data.</text>
</comment>
<dbReference type="EMBL" id="JBHTAC010000005">
    <property type="protein sequence ID" value="MFC7242165.1"/>
    <property type="molecule type" value="Genomic_DNA"/>
</dbReference>